<evidence type="ECO:0000313" key="5">
    <source>
        <dbReference type="Proteomes" id="UP000198582"/>
    </source>
</evidence>
<dbReference type="PANTHER" id="PTHR30055:SF146">
    <property type="entry name" value="HTH-TYPE TRANSCRIPTIONAL DUAL REGULATOR CECR"/>
    <property type="match status" value="1"/>
</dbReference>
<evidence type="ECO:0000256" key="1">
    <source>
        <dbReference type="ARBA" id="ARBA00023125"/>
    </source>
</evidence>
<dbReference type="GO" id="GO:0000976">
    <property type="term" value="F:transcription cis-regulatory region binding"/>
    <property type="evidence" value="ECO:0007669"/>
    <property type="project" value="TreeGrafter"/>
</dbReference>
<dbReference type="EMBL" id="FOEF01000005">
    <property type="protein sequence ID" value="SEP29573.1"/>
    <property type="molecule type" value="Genomic_DNA"/>
</dbReference>
<dbReference type="PROSITE" id="PS50977">
    <property type="entry name" value="HTH_TETR_2"/>
    <property type="match status" value="1"/>
</dbReference>
<dbReference type="Proteomes" id="UP000198582">
    <property type="component" value="Unassembled WGS sequence"/>
</dbReference>
<dbReference type="SUPFAM" id="SSF46689">
    <property type="entry name" value="Homeodomain-like"/>
    <property type="match status" value="1"/>
</dbReference>
<reference evidence="4 5" key="1">
    <citation type="submission" date="2016-10" db="EMBL/GenBank/DDBJ databases">
        <authorList>
            <person name="de Groot N.N."/>
        </authorList>
    </citation>
    <scope>NUCLEOTIDE SEQUENCE [LARGE SCALE GENOMIC DNA]</scope>
    <source>
        <strain evidence="4 5">DSM 44993</strain>
    </source>
</reference>
<dbReference type="InterPro" id="IPR009057">
    <property type="entry name" value="Homeodomain-like_sf"/>
</dbReference>
<dbReference type="Gene3D" id="1.10.357.10">
    <property type="entry name" value="Tetracycline Repressor, domain 2"/>
    <property type="match status" value="1"/>
</dbReference>
<keyword evidence="1 2" id="KW-0238">DNA-binding</keyword>
<gene>
    <name evidence="4" type="ORF">SAMN04489732_105391</name>
</gene>
<feature type="DNA-binding region" description="H-T-H motif" evidence="2">
    <location>
        <begin position="36"/>
        <end position="55"/>
    </location>
</feature>
<evidence type="ECO:0000313" key="4">
    <source>
        <dbReference type="EMBL" id="SEP29573.1"/>
    </source>
</evidence>
<sequence>MTTEPGPFRSTADARRSIITRRAVEVFARSGYRATPVADVAKEAGISPAYVFRLYDGKLGLFLAALEHCHERVIETLTKVADEMPGGEPGAVLSAMGDAYAQLISDRDLLMLQVHALSSVDVPEIAAATRRGLERTVTLLKERTGAPDPAIQQFIAYGQLCHLIVAAGLADLTGGDGTEPRWAKVLTDGMAHPGSGPGAAAGR</sequence>
<keyword evidence="5" id="KW-1185">Reference proteome</keyword>
<protein>
    <submittedName>
        <fullName evidence="4">DNA-binding transcriptional regulator, AcrR family</fullName>
    </submittedName>
</protein>
<accession>A0A1H8WPZ5</accession>
<dbReference type="InterPro" id="IPR050109">
    <property type="entry name" value="HTH-type_TetR-like_transc_reg"/>
</dbReference>
<feature type="domain" description="HTH tetR-type" evidence="3">
    <location>
        <begin position="13"/>
        <end position="73"/>
    </location>
</feature>
<dbReference type="PANTHER" id="PTHR30055">
    <property type="entry name" value="HTH-TYPE TRANSCRIPTIONAL REGULATOR RUTR"/>
    <property type="match status" value="1"/>
</dbReference>
<dbReference type="OrthoDB" id="3691941at2"/>
<name>A0A1H8WPZ5_9PSEU</name>
<dbReference type="GO" id="GO:0003700">
    <property type="term" value="F:DNA-binding transcription factor activity"/>
    <property type="evidence" value="ECO:0007669"/>
    <property type="project" value="TreeGrafter"/>
</dbReference>
<dbReference type="InterPro" id="IPR001647">
    <property type="entry name" value="HTH_TetR"/>
</dbReference>
<dbReference type="AlphaFoldDB" id="A0A1H8WPZ5"/>
<evidence type="ECO:0000256" key="2">
    <source>
        <dbReference type="PROSITE-ProRule" id="PRU00335"/>
    </source>
</evidence>
<evidence type="ECO:0000259" key="3">
    <source>
        <dbReference type="PROSITE" id="PS50977"/>
    </source>
</evidence>
<dbReference type="Pfam" id="PF00440">
    <property type="entry name" value="TetR_N"/>
    <property type="match status" value="1"/>
</dbReference>
<dbReference type="RefSeq" id="WP_091617448.1">
    <property type="nucleotide sequence ID" value="NZ_FOEF01000005.1"/>
</dbReference>
<organism evidence="4 5">
    <name type="scientific">Amycolatopsis saalfeldensis</name>
    <dbReference type="NCBI Taxonomy" id="394193"/>
    <lineage>
        <taxon>Bacteria</taxon>
        <taxon>Bacillati</taxon>
        <taxon>Actinomycetota</taxon>
        <taxon>Actinomycetes</taxon>
        <taxon>Pseudonocardiales</taxon>
        <taxon>Pseudonocardiaceae</taxon>
        <taxon>Amycolatopsis</taxon>
    </lineage>
</organism>
<proteinExistence type="predicted"/>